<dbReference type="InterPro" id="IPR054728">
    <property type="entry name" value="RsmB-like_ferredoxin"/>
</dbReference>
<organism evidence="15 16">
    <name type="scientific">Sulfobacillus acidophilus (strain ATCC 700253 / DSM 10332 / NAL)</name>
    <dbReference type="NCBI Taxonomy" id="679936"/>
    <lineage>
        <taxon>Bacteria</taxon>
        <taxon>Bacillati</taxon>
        <taxon>Bacillota</taxon>
        <taxon>Clostridia</taxon>
        <taxon>Eubacteriales</taxon>
        <taxon>Clostridiales Family XVII. Incertae Sedis</taxon>
        <taxon>Sulfobacillus</taxon>
    </lineage>
</organism>
<dbReference type="SUPFAM" id="SSF53335">
    <property type="entry name" value="S-adenosyl-L-methionine-dependent methyltransferases"/>
    <property type="match status" value="1"/>
</dbReference>
<dbReference type="Gene3D" id="3.30.70.1170">
    <property type="entry name" value="Sun protein, domain 3"/>
    <property type="match status" value="1"/>
</dbReference>
<keyword evidence="5" id="KW-0698">rRNA processing</keyword>
<dbReference type="AlphaFoldDB" id="G8TW48"/>
<dbReference type="InterPro" id="IPR029063">
    <property type="entry name" value="SAM-dependent_MTases_sf"/>
</dbReference>
<evidence type="ECO:0000313" key="15">
    <source>
        <dbReference type="EMBL" id="AEW05975.1"/>
    </source>
</evidence>
<accession>G8TW48</accession>
<proteinExistence type="inferred from homology"/>
<dbReference type="EC" id="2.1.1.176" evidence="3"/>
<evidence type="ECO:0000256" key="7">
    <source>
        <dbReference type="ARBA" id="ARBA00022679"/>
    </source>
</evidence>
<feature type="active site" description="Nucleophile" evidence="13">
    <location>
        <position position="372"/>
    </location>
</feature>
<evidence type="ECO:0000256" key="9">
    <source>
        <dbReference type="ARBA" id="ARBA00022884"/>
    </source>
</evidence>
<evidence type="ECO:0000256" key="4">
    <source>
        <dbReference type="ARBA" id="ARBA00022490"/>
    </source>
</evidence>
<feature type="binding site" evidence="13">
    <location>
        <position position="273"/>
    </location>
    <ligand>
        <name>S-adenosyl-L-methionine</name>
        <dbReference type="ChEBI" id="CHEBI:59789"/>
    </ligand>
</feature>
<dbReference type="Pfam" id="PF22458">
    <property type="entry name" value="RsmF-B_ferredox"/>
    <property type="match status" value="1"/>
</dbReference>
<dbReference type="InterPro" id="IPR035926">
    <property type="entry name" value="NusB-like_sf"/>
</dbReference>
<evidence type="ECO:0000256" key="3">
    <source>
        <dbReference type="ARBA" id="ARBA00012140"/>
    </source>
</evidence>
<keyword evidence="4" id="KW-0963">Cytoplasm</keyword>
<dbReference type="CDD" id="cd02440">
    <property type="entry name" value="AdoMet_MTases"/>
    <property type="match status" value="1"/>
</dbReference>
<gene>
    <name evidence="15" type="ordered locus">Sulac_2513</name>
</gene>
<dbReference type="PANTHER" id="PTHR22807:SF61">
    <property type="entry name" value="NOL1_NOP2_SUN FAMILY PROTEIN _ ANTITERMINATION NUSB DOMAIN-CONTAINING PROTEIN"/>
    <property type="match status" value="1"/>
</dbReference>
<dbReference type="PANTHER" id="PTHR22807">
    <property type="entry name" value="NOP2 YEAST -RELATED NOL1/NOP2/FMU SUN DOMAIN-CONTAINING"/>
    <property type="match status" value="1"/>
</dbReference>
<dbReference type="NCBIfam" id="NF011494">
    <property type="entry name" value="PRK14902.1"/>
    <property type="match status" value="1"/>
</dbReference>
<dbReference type="Pfam" id="PF01189">
    <property type="entry name" value="Methyltr_RsmB-F"/>
    <property type="match status" value="1"/>
</dbReference>
<protein>
    <recommendedName>
        <fullName evidence="3">16S rRNA (cytosine(967)-C(5))-methyltransferase</fullName>
        <ecNumber evidence="3">2.1.1.176</ecNumber>
    </recommendedName>
    <alternativeName>
        <fullName evidence="10">16S rRNA m5C967 methyltransferase</fullName>
    </alternativeName>
    <alternativeName>
        <fullName evidence="11">rRNA (cytosine-C(5)-)-methyltransferase RsmB</fullName>
    </alternativeName>
</protein>
<dbReference type="InterPro" id="IPR049560">
    <property type="entry name" value="MeTrfase_RsmB-F_NOP2_cat"/>
</dbReference>
<dbReference type="InterPro" id="IPR023267">
    <property type="entry name" value="RCMT"/>
</dbReference>
<evidence type="ECO:0000256" key="8">
    <source>
        <dbReference type="ARBA" id="ARBA00022691"/>
    </source>
</evidence>
<dbReference type="KEGG" id="sap:Sulac_2513"/>
<evidence type="ECO:0000259" key="14">
    <source>
        <dbReference type="PROSITE" id="PS51686"/>
    </source>
</evidence>
<dbReference type="PATRIC" id="fig|679936.5.peg.2601"/>
<sequence>MTAGAVKRVNARQVALDTIALVESGAPINEALSRVKGLSSADRALVTQLVYGVERQRRFLDAWIGQLRQGPVEPKIRNILRLALFQLHFLDRIPDYAIFHEAVEAAKRVNPRAAPMVNAVLRRAQRQPPTALSTGEAYSHPDWLVDRWRSRYGDYVIDILRRDNEIPPLTLRVDIARTSRETILDELRDRGLEAEPSPYVPEAIRVKGALWLEDFPPFQSGLVMVQDESSMLVAWALDPKPGQTVLDMAVGLGGKALHVLERTQGRLRLTAVDLSSERLARFQSVLRERGFDAEVRVEVGDASRLLVHETERYDRVLLDAPCSGLGVLRRRVDARWKKKPEDLMPLQSMQKRLLAAGLRVLKPGGVLVYSTCSVEPEETWAVIDEAPRWGGRRDSVIPFLPHPALNEWVSAGVLALPPGALGMDGFFIARLVKPEAGEMGDNNVHVSTD</sequence>
<evidence type="ECO:0000256" key="10">
    <source>
        <dbReference type="ARBA" id="ARBA00030399"/>
    </source>
</evidence>
<keyword evidence="9 13" id="KW-0694">RNA-binding</keyword>
<feature type="binding site" evidence="13">
    <location>
        <position position="319"/>
    </location>
    <ligand>
        <name>S-adenosyl-L-methionine</name>
        <dbReference type="ChEBI" id="CHEBI:59789"/>
    </ligand>
</feature>
<keyword evidence="8 13" id="KW-0949">S-adenosyl-L-methionine</keyword>
<dbReference type="PRINTS" id="PR02008">
    <property type="entry name" value="RCMTFAMILY"/>
</dbReference>
<dbReference type="GO" id="GO:0006355">
    <property type="term" value="P:regulation of DNA-templated transcription"/>
    <property type="evidence" value="ECO:0007669"/>
    <property type="project" value="InterPro"/>
</dbReference>
<feature type="binding site" evidence="13">
    <location>
        <position position="301"/>
    </location>
    <ligand>
        <name>S-adenosyl-L-methionine</name>
        <dbReference type="ChEBI" id="CHEBI:59789"/>
    </ligand>
</feature>
<feature type="domain" description="SAM-dependent MTase RsmB/NOP-type" evidence="14">
    <location>
        <begin position="159"/>
        <end position="434"/>
    </location>
</feature>
<dbReference type="GO" id="GO:0003723">
    <property type="term" value="F:RNA binding"/>
    <property type="evidence" value="ECO:0007669"/>
    <property type="project" value="UniProtKB-UniRule"/>
</dbReference>
<dbReference type="STRING" id="679936.Sulac_2513"/>
<evidence type="ECO:0000256" key="6">
    <source>
        <dbReference type="ARBA" id="ARBA00022603"/>
    </source>
</evidence>
<evidence type="ECO:0000256" key="2">
    <source>
        <dbReference type="ARBA" id="ARBA00004496"/>
    </source>
</evidence>
<keyword evidence="16" id="KW-1185">Reference proteome</keyword>
<dbReference type="Gene3D" id="3.40.50.150">
    <property type="entry name" value="Vaccinia Virus protein VP39"/>
    <property type="match status" value="1"/>
</dbReference>
<name>G8TW48_SULAD</name>
<dbReference type="EMBL" id="CP003179">
    <property type="protein sequence ID" value="AEW05975.1"/>
    <property type="molecule type" value="Genomic_DNA"/>
</dbReference>
<keyword evidence="6 13" id="KW-0489">Methyltransferase</keyword>
<evidence type="ECO:0000256" key="13">
    <source>
        <dbReference type="PROSITE-ProRule" id="PRU01023"/>
    </source>
</evidence>
<dbReference type="Proteomes" id="UP000005439">
    <property type="component" value="Chromosome"/>
</dbReference>
<dbReference type="InterPro" id="IPR006027">
    <property type="entry name" value="NusB_RsmB_TIM44"/>
</dbReference>
<dbReference type="Pfam" id="PF01029">
    <property type="entry name" value="NusB"/>
    <property type="match status" value="1"/>
</dbReference>
<dbReference type="GO" id="GO:0008649">
    <property type="term" value="F:rRNA methyltransferase activity"/>
    <property type="evidence" value="ECO:0007669"/>
    <property type="project" value="InterPro"/>
</dbReference>
<comment type="function">
    <text evidence="1">Specifically methylates the cytosine at position 967 (m5C967) of 16S rRNA.</text>
</comment>
<keyword evidence="7 13" id="KW-0808">Transferase</keyword>
<dbReference type="PROSITE" id="PS51686">
    <property type="entry name" value="SAM_MT_RSMB_NOP"/>
    <property type="match status" value="1"/>
</dbReference>
<dbReference type="InterPro" id="IPR001678">
    <property type="entry name" value="MeTrfase_RsmB-F_NOP2_dom"/>
</dbReference>
<evidence type="ECO:0000313" key="16">
    <source>
        <dbReference type="Proteomes" id="UP000005439"/>
    </source>
</evidence>
<dbReference type="SUPFAM" id="SSF48013">
    <property type="entry name" value="NusB-like"/>
    <property type="match status" value="1"/>
</dbReference>
<evidence type="ECO:0000256" key="11">
    <source>
        <dbReference type="ARBA" id="ARBA00031088"/>
    </source>
</evidence>
<dbReference type="NCBIfam" id="TIGR00563">
    <property type="entry name" value="rsmB"/>
    <property type="match status" value="1"/>
</dbReference>
<comment type="catalytic activity">
    <reaction evidence="12">
        <text>cytidine(967) in 16S rRNA + S-adenosyl-L-methionine = 5-methylcytidine(967) in 16S rRNA + S-adenosyl-L-homocysteine + H(+)</text>
        <dbReference type="Rhea" id="RHEA:42748"/>
        <dbReference type="Rhea" id="RHEA-COMP:10219"/>
        <dbReference type="Rhea" id="RHEA-COMP:10220"/>
        <dbReference type="ChEBI" id="CHEBI:15378"/>
        <dbReference type="ChEBI" id="CHEBI:57856"/>
        <dbReference type="ChEBI" id="CHEBI:59789"/>
        <dbReference type="ChEBI" id="CHEBI:74483"/>
        <dbReference type="ChEBI" id="CHEBI:82748"/>
        <dbReference type="EC" id="2.1.1.176"/>
    </reaction>
</comment>
<evidence type="ECO:0000256" key="1">
    <source>
        <dbReference type="ARBA" id="ARBA00002724"/>
    </source>
</evidence>
<comment type="caution">
    <text evidence="13">Lacks conserved residue(s) required for the propagation of feature annotation.</text>
</comment>
<reference evidence="16" key="1">
    <citation type="submission" date="2011-12" db="EMBL/GenBank/DDBJ databases">
        <title>The complete genome of chromosome of Sulfobacillus acidophilus DSM 10332.</title>
        <authorList>
            <person name="Lucas S."/>
            <person name="Han J."/>
            <person name="Lapidus A."/>
            <person name="Bruce D."/>
            <person name="Goodwin L."/>
            <person name="Pitluck S."/>
            <person name="Peters L."/>
            <person name="Kyrpides N."/>
            <person name="Mavromatis K."/>
            <person name="Ivanova N."/>
            <person name="Mikhailova N."/>
            <person name="Chertkov O."/>
            <person name="Saunders E."/>
            <person name="Detter J.C."/>
            <person name="Tapia R."/>
            <person name="Han C."/>
            <person name="Land M."/>
            <person name="Hauser L."/>
            <person name="Markowitz V."/>
            <person name="Cheng J.-F."/>
            <person name="Hugenholtz P."/>
            <person name="Woyke T."/>
            <person name="Wu D."/>
            <person name="Pukall R."/>
            <person name="Gehrich-Schroeter G."/>
            <person name="Schneider S."/>
            <person name="Klenk H.-P."/>
            <person name="Eisen J.A."/>
        </authorList>
    </citation>
    <scope>NUCLEOTIDE SEQUENCE [LARGE SCALE GENOMIC DNA]</scope>
    <source>
        <strain evidence="16">ATCC 700253 / DSM 10332 / NAL</strain>
    </source>
</reference>
<evidence type="ECO:0000256" key="12">
    <source>
        <dbReference type="ARBA" id="ARBA00047283"/>
    </source>
</evidence>
<dbReference type="InterPro" id="IPR004573">
    <property type="entry name" value="rRNA_ssu_MeTfrase_B"/>
</dbReference>
<evidence type="ECO:0000256" key="5">
    <source>
        <dbReference type="ARBA" id="ARBA00022552"/>
    </source>
</evidence>
<dbReference type="GO" id="GO:0005737">
    <property type="term" value="C:cytoplasm"/>
    <property type="evidence" value="ECO:0007669"/>
    <property type="project" value="UniProtKB-SubCell"/>
</dbReference>
<comment type="subcellular location">
    <subcellularLocation>
        <location evidence="2">Cytoplasm</location>
    </subcellularLocation>
</comment>
<dbReference type="Gene3D" id="1.10.940.10">
    <property type="entry name" value="NusB-like"/>
    <property type="match status" value="1"/>
</dbReference>
<comment type="similarity">
    <text evidence="13">Belongs to the class I-like SAM-binding methyltransferase superfamily. RsmB/NOP family.</text>
</comment>
<reference evidence="15 16" key="2">
    <citation type="journal article" date="2012" name="Stand. Genomic Sci.">
        <title>Complete genome sequence of the moderately thermophilic mineral-sulfide-oxidizing firmicute Sulfobacillus acidophilus type strain (NAL(T)).</title>
        <authorList>
            <person name="Anderson I."/>
            <person name="Chertkov O."/>
            <person name="Chen A."/>
            <person name="Saunders E."/>
            <person name="Lapidus A."/>
            <person name="Nolan M."/>
            <person name="Lucas S."/>
            <person name="Hammon N."/>
            <person name="Deshpande S."/>
            <person name="Cheng J.F."/>
            <person name="Han C."/>
            <person name="Tapia R."/>
            <person name="Goodwin L.A."/>
            <person name="Pitluck S."/>
            <person name="Liolios K."/>
            <person name="Pagani I."/>
            <person name="Ivanova N."/>
            <person name="Mikhailova N."/>
            <person name="Pati A."/>
            <person name="Palaniappan K."/>
            <person name="Land M."/>
            <person name="Pan C."/>
            <person name="Rohde M."/>
            <person name="Pukall R."/>
            <person name="Goker M."/>
            <person name="Detter J.C."/>
            <person name="Woyke T."/>
            <person name="Bristow J."/>
            <person name="Eisen J.A."/>
            <person name="Markowitz V."/>
            <person name="Hugenholtz P."/>
            <person name="Kyrpides N.C."/>
            <person name="Klenk H.P."/>
            <person name="Mavromatis K."/>
        </authorList>
    </citation>
    <scope>NUCLEOTIDE SEQUENCE [LARGE SCALE GENOMIC DNA]</scope>
    <source>
        <strain evidence="16">ATCC 700253 / DSM 10332 / NAL</strain>
    </source>
</reference>
<dbReference type="HOGENOM" id="CLU_005316_0_1_9"/>